<dbReference type="OrthoDB" id="226313at2"/>
<sequence>MPAIEIVPVPTDPPLCMAGVKALWRQHSRFLGFFPDGAFTDYARRGQILAAMAPDGLLAYLIYRISDDRAVIVHLCTAERARGAGVARSLVNELKKITQAKNLRGIGLSCRVDFPANTLWPRLGFYAVHERAGRSKDGRMLTYWWLDHGLPDLFSFAATVTEASRIVAAIDANIFFDLISERDQGDESRALVADWLQSEIDLCIADEIYHEIQRHDDDHERTRCRQRCSQFRILSSSDEKRTVTQREIAAIMGLGNSEREKSDRSHLIKAAAAGADVFLTRDDELLRYADEVHQRLGLEILLPAELVGRIDEIRRIAAYQPAKLAGSRIDCRRCKAEEIDRLPERLCATHRGETPGDFRRKLRSLIAYPDRADVFVITDAGEVLALLAFSRTEPGVLEVPVIRVLPGGLSRTLDRHLVLRSVQVAVEATLGWVRVTDSFVTPEIESALTELCFIRIRGHHARCTLRAHGTLDEVLPRISRLDGANAAEAAVFKTEIDRLRGEPTKLGSELERIFWPVKIFESGIPTFGVAIHPKWAQHFFDEAMARQELFGAEPFLALNREHIYYRSANRCGLRAPARLLWYVTKDGDFEGTMAIRACSRLVEIDIGRPKELYRRYQRLGVYRWENVYETADRSLDTEIMALRFMDTEVFNRPVTLAEAKQLGVRANFESPVRIDEGIFRQIYLLGLGQAVIAS</sequence>
<gene>
    <name evidence="2" type="ordered locus">Oter_0348</name>
</gene>
<dbReference type="RefSeq" id="WP_012373176.1">
    <property type="nucleotide sequence ID" value="NC_010571.1"/>
</dbReference>
<proteinExistence type="predicted"/>
<dbReference type="AlphaFoldDB" id="B1ZQF8"/>
<dbReference type="Gene3D" id="3.40.630.30">
    <property type="match status" value="1"/>
</dbReference>
<dbReference type="KEGG" id="ote:Oter_0348"/>
<dbReference type="STRING" id="452637.Oter_0348"/>
<reference evidence="2 3" key="1">
    <citation type="journal article" date="2011" name="J. Bacteriol.">
        <title>Genome sequence of the verrucomicrobium Opitutus terrae PB90-1, an abundant inhabitant of rice paddy soil ecosystems.</title>
        <authorList>
            <person name="van Passel M.W."/>
            <person name="Kant R."/>
            <person name="Palva A."/>
            <person name="Copeland A."/>
            <person name="Lucas S."/>
            <person name="Lapidus A."/>
            <person name="Glavina del Rio T."/>
            <person name="Pitluck S."/>
            <person name="Goltsman E."/>
            <person name="Clum A."/>
            <person name="Sun H."/>
            <person name="Schmutz J."/>
            <person name="Larimer F.W."/>
            <person name="Land M.L."/>
            <person name="Hauser L."/>
            <person name="Kyrpides N."/>
            <person name="Mikhailova N."/>
            <person name="Richardson P.P."/>
            <person name="Janssen P.H."/>
            <person name="de Vos W.M."/>
            <person name="Smidt H."/>
        </authorList>
    </citation>
    <scope>NUCLEOTIDE SEQUENCE [LARGE SCALE GENOMIC DNA]</scope>
    <source>
        <strain evidence="3">DSM 11246 / JCM 15787 / PB90-1</strain>
    </source>
</reference>
<evidence type="ECO:0000313" key="2">
    <source>
        <dbReference type="EMBL" id="ACB73638.1"/>
    </source>
</evidence>
<accession>B1ZQF8</accession>
<dbReference type="eggNOG" id="COG0456">
    <property type="taxonomic scope" value="Bacteria"/>
</dbReference>
<feature type="domain" description="N-acetyltransferase" evidence="1">
    <location>
        <begin position="4"/>
        <end position="151"/>
    </location>
</feature>
<dbReference type="InterPro" id="IPR016181">
    <property type="entry name" value="Acyl_CoA_acyltransferase"/>
</dbReference>
<organism evidence="2 3">
    <name type="scientific">Opitutus terrae (strain DSM 11246 / JCM 15787 / PB90-1)</name>
    <dbReference type="NCBI Taxonomy" id="452637"/>
    <lineage>
        <taxon>Bacteria</taxon>
        <taxon>Pseudomonadati</taxon>
        <taxon>Verrucomicrobiota</taxon>
        <taxon>Opitutia</taxon>
        <taxon>Opitutales</taxon>
        <taxon>Opitutaceae</taxon>
        <taxon>Opitutus</taxon>
    </lineage>
</organism>
<evidence type="ECO:0000259" key="1">
    <source>
        <dbReference type="PROSITE" id="PS51186"/>
    </source>
</evidence>
<keyword evidence="3" id="KW-1185">Reference proteome</keyword>
<dbReference type="GO" id="GO:0016747">
    <property type="term" value="F:acyltransferase activity, transferring groups other than amino-acyl groups"/>
    <property type="evidence" value="ECO:0007669"/>
    <property type="project" value="InterPro"/>
</dbReference>
<dbReference type="Proteomes" id="UP000007013">
    <property type="component" value="Chromosome"/>
</dbReference>
<protein>
    <submittedName>
        <fullName evidence="2">GCN5-related N-acetyltransferase</fullName>
    </submittedName>
</protein>
<dbReference type="EMBL" id="CP001032">
    <property type="protein sequence ID" value="ACB73638.1"/>
    <property type="molecule type" value="Genomic_DNA"/>
</dbReference>
<dbReference type="PROSITE" id="PS51186">
    <property type="entry name" value="GNAT"/>
    <property type="match status" value="1"/>
</dbReference>
<dbReference type="HOGENOM" id="CLU_401623_0_0_0"/>
<keyword evidence="2" id="KW-0808">Transferase</keyword>
<dbReference type="Pfam" id="PF00583">
    <property type="entry name" value="Acetyltransf_1"/>
    <property type="match status" value="1"/>
</dbReference>
<dbReference type="CDD" id="cd04301">
    <property type="entry name" value="NAT_SF"/>
    <property type="match status" value="1"/>
</dbReference>
<evidence type="ECO:0000313" key="3">
    <source>
        <dbReference type="Proteomes" id="UP000007013"/>
    </source>
</evidence>
<name>B1ZQF8_OPITP</name>
<dbReference type="SUPFAM" id="SSF55729">
    <property type="entry name" value="Acyl-CoA N-acyltransferases (Nat)"/>
    <property type="match status" value="1"/>
</dbReference>
<dbReference type="InterPro" id="IPR000182">
    <property type="entry name" value="GNAT_dom"/>
</dbReference>